<evidence type="ECO:0000256" key="2">
    <source>
        <dbReference type="ARBA" id="ARBA00022679"/>
    </source>
</evidence>
<dbReference type="Proteomes" id="UP000199584">
    <property type="component" value="Unassembled WGS sequence"/>
</dbReference>
<dbReference type="GO" id="GO:0032259">
    <property type="term" value="P:methylation"/>
    <property type="evidence" value="ECO:0007669"/>
    <property type="project" value="UniProtKB-KW"/>
</dbReference>
<dbReference type="STRING" id="39060.SAMN05660706_12030"/>
<dbReference type="PANTHER" id="PTHR12049">
    <property type="entry name" value="PROTEIN ARGININE METHYLTRANSFERASE NDUFAF7, MITOCHONDRIAL"/>
    <property type="match status" value="1"/>
</dbReference>
<evidence type="ECO:0000256" key="1">
    <source>
        <dbReference type="ARBA" id="ARBA00022603"/>
    </source>
</evidence>
<dbReference type="EMBL" id="FOYM01000020">
    <property type="protein sequence ID" value="SFR10076.1"/>
    <property type="molecule type" value="Genomic_DNA"/>
</dbReference>
<dbReference type="InterPro" id="IPR038375">
    <property type="entry name" value="NDUFAF7_sf"/>
</dbReference>
<dbReference type="InterPro" id="IPR029063">
    <property type="entry name" value="SAM-dependent_MTases_sf"/>
</dbReference>
<dbReference type="Gene3D" id="3.40.50.12710">
    <property type="match status" value="1"/>
</dbReference>
<reference evidence="4" key="1">
    <citation type="submission" date="2016-10" db="EMBL/GenBank/DDBJ databases">
        <authorList>
            <person name="Varghese N."/>
            <person name="Submissions S."/>
        </authorList>
    </citation>
    <scope>NUCLEOTIDE SEQUENCE [LARGE SCALE GENOMIC DNA]</scope>
    <source>
        <strain evidence="4">DSM 3669</strain>
    </source>
</reference>
<dbReference type="PANTHER" id="PTHR12049:SF7">
    <property type="entry name" value="PROTEIN ARGININE METHYLTRANSFERASE NDUFAF7, MITOCHONDRIAL"/>
    <property type="match status" value="1"/>
</dbReference>
<keyword evidence="4" id="KW-1185">Reference proteome</keyword>
<dbReference type="SUPFAM" id="SSF53335">
    <property type="entry name" value="S-adenosyl-L-methionine-dependent methyltransferases"/>
    <property type="match status" value="1"/>
</dbReference>
<keyword evidence="2 3" id="KW-0808">Transferase</keyword>
<gene>
    <name evidence="3" type="ORF">SAMN05660706_12030</name>
</gene>
<protein>
    <submittedName>
        <fullName evidence="3">SAM-dependent methyltransferase, MidA family</fullName>
    </submittedName>
</protein>
<name>A0A1I6DXC5_9FIRM</name>
<dbReference type="InterPro" id="IPR003788">
    <property type="entry name" value="NDUFAF7"/>
</dbReference>
<evidence type="ECO:0000313" key="3">
    <source>
        <dbReference type="EMBL" id="SFR10076.1"/>
    </source>
</evidence>
<dbReference type="AlphaFoldDB" id="A0A1I6DXC5"/>
<accession>A0A1I6DXC5</accession>
<sequence>MPRLADLIKEEIKTNGPITFARFMEQALYHPELGYYTSPGTQIGRTGDFYTAPTVSPLFGAVLARQFHEMWRLAGCPSSWALVEYGPGTGVLARDITSAVYRNHPEFRTALDYYLIEISPALRKCQQNELNHRAPAGAVFKWVNNLADIDPAGIEGGCVFANELVDAFPVHLVEMGSTGLQELYVNLDSTAGFTFVAGPLSSADLANYFDMQNITLASGQKAEVNLQARKWLAEVAASLRQGFLLTVDYGATTAELYVPQRFNGTLRCFHKHRLVEDPFINIGRQDITAHVNFAALALWGEQLGLQKLGLVTQPQFLLNLGILDVLRRQEDFTYNPEIAKITSAIKQLVLPGGMGGIFKVLALSKGFDPVPSLSGFKRKLSV</sequence>
<organism evidence="3 4">
    <name type="scientific">Desulfoscipio geothermicus DSM 3669</name>
    <dbReference type="NCBI Taxonomy" id="1121426"/>
    <lineage>
        <taxon>Bacteria</taxon>
        <taxon>Bacillati</taxon>
        <taxon>Bacillota</taxon>
        <taxon>Clostridia</taxon>
        <taxon>Eubacteriales</taxon>
        <taxon>Desulfallaceae</taxon>
        <taxon>Desulfoscipio</taxon>
    </lineage>
</organism>
<dbReference type="GO" id="GO:0035243">
    <property type="term" value="F:protein-arginine omega-N symmetric methyltransferase activity"/>
    <property type="evidence" value="ECO:0007669"/>
    <property type="project" value="TreeGrafter"/>
</dbReference>
<dbReference type="OrthoDB" id="9794208at2"/>
<dbReference type="RefSeq" id="WP_092484674.1">
    <property type="nucleotide sequence ID" value="NZ_FOYM01000020.1"/>
</dbReference>
<dbReference type="Pfam" id="PF02636">
    <property type="entry name" value="Methyltransf_28"/>
    <property type="match status" value="1"/>
</dbReference>
<proteinExistence type="predicted"/>
<keyword evidence="1 3" id="KW-0489">Methyltransferase</keyword>
<evidence type="ECO:0000313" key="4">
    <source>
        <dbReference type="Proteomes" id="UP000199584"/>
    </source>
</evidence>